<proteinExistence type="predicted"/>
<sequence length="126" mass="14674">MNSSIIDQPYPFKLGLQLLSGLCKALRRRSRFSLVNIFAEGTLDIGGSGVNEDELLYQSGVAFLGFKTQYRFGNSRLDVFLFFCILGQLYLKFYEASQFWLLKMAREQFYQQSFLPYIFRGLHLQQ</sequence>
<dbReference type="AlphaFoldDB" id="A0A8J8T3Z0"/>
<organism evidence="1 2">
    <name type="scientific">Halteria grandinella</name>
    <dbReference type="NCBI Taxonomy" id="5974"/>
    <lineage>
        <taxon>Eukaryota</taxon>
        <taxon>Sar</taxon>
        <taxon>Alveolata</taxon>
        <taxon>Ciliophora</taxon>
        <taxon>Intramacronucleata</taxon>
        <taxon>Spirotrichea</taxon>
        <taxon>Stichotrichia</taxon>
        <taxon>Sporadotrichida</taxon>
        <taxon>Halteriidae</taxon>
        <taxon>Halteria</taxon>
    </lineage>
</organism>
<reference evidence="1" key="1">
    <citation type="submission" date="2019-06" db="EMBL/GenBank/DDBJ databases">
        <authorList>
            <person name="Zheng W."/>
        </authorList>
    </citation>
    <scope>NUCLEOTIDE SEQUENCE</scope>
    <source>
        <strain evidence="1">QDHG01</strain>
    </source>
</reference>
<protein>
    <submittedName>
        <fullName evidence="1">Uncharacterized protein</fullName>
    </submittedName>
</protein>
<accession>A0A8J8T3Z0</accession>
<dbReference type="Proteomes" id="UP000785679">
    <property type="component" value="Unassembled WGS sequence"/>
</dbReference>
<evidence type="ECO:0000313" key="2">
    <source>
        <dbReference type="Proteomes" id="UP000785679"/>
    </source>
</evidence>
<evidence type="ECO:0000313" key="1">
    <source>
        <dbReference type="EMBL" id="TNV80646.1"/>
    </source>
</evidence>
<comment type="caution">
    <text evidence="1">The sequence shown here is derived from an EMBL/GenBank/DDBJ whole genome shotgun (WGS) entry which is preliminary data.</text>
</comment>
<keyword evidence="2" id="KW-1185">Reference proteome</keyword>
<gene>
    <name evidence="1" type="ORF">FGO68_gene1257</name>
</gene>
<name>A0A8J8T3Z0_HALGN</name>
<dbReference type="EMBL" id="RRYP01007238">
    <property type="protein sequence ID" value="TNV80646.1"/>
    <property type="molecule type" value="Genomic_DNA"/>
</dbReference>